<dbReference type="PANTHER" id="PTHR46075">
    <property type="entry name" value="CHIMERIN FAMILY MEMBER"/>
    <property type="match status" value="1"/>
</dbReference>
<dbReference type="InterPro" id="IPR051854">
    <property type="entry name" value="Rho-type_GAP"/>
</dbReference>
<dbReference type="SMART" id="SM00324">
    <property type="entry name" value="RhoGAP"/>
    <property type="match status" value="1"/>
</dbReference>
<dbReference type="InterPro" id="IPR000198">
    <property type="entry name" value="RhoGAP_dom"/>
</dbReference>
<dbReference type="PANTHER" id="PTHR46075:SF2">
    <property type="entry name" value="RHO GTPASE ACTIVATING PROTEIN AT 5A, ISOFORM A"/>
    <property type="match status" value="1"/>
</dbReference>
<dbReference type="Gene3D" id="3.30.60.20">
    <property type="match status" value="1"/>
</dbReference>
<dbReference type="GO" id="GO:0005096">
    <property type="term" value="F:GTPase activator activity"/>
    <property type="evidence" value="ECO:0007669"/>
    <property type="project" value="UniProtKB-KW"/>
</dbReference>
<name>S4RFK4_PETMA</name>
<dbReference type="Gene3D" id="1.10.555.10">
    <property type="entry name" value="Rho GTPase activation protein"/>
    <property type="match status" value="1"/>
</dbReference>
<dbReference type="GeneTree" id="ENSGT01030000234635"/>
<protein>
    <recommendedName>
        <fullName evidence="7">Beta-chimaerin</fullName>
    </recommendedName>
    <alternativeName>
        <fullName evidence="8">Beta-chimerin</fullName>
    </alternativeName>
    <alternativeName>
        <fullName evidence="9">Rho GTPase-activating protein 3</fullName>
    </alternativeName>
</protein>
<evidence type="ECO:0000259" key="10">
    <source>
        <dbReference type="PROSITE" id="PS50081"/>
    </source>
</evidence>
<dbReference type="SMART" id="SM00109">
    <property type="entry name" value="C1"/>
    <property type="match status" value="1"/>
</dbReference>
<dbReference type="Pfam" id="PF00130">
    <property type="entry name" value="C1_1"/>
    <property type="match status" value="1"/>
</dbReference>
<dbReference type="PROSITE" id="PS50238">
    <property type="entry name" value="RHOGAP"/>
    <property type="match status" value="1"/>
</dbReference>
<evidence type="ECO:0000256" key="5">
    <source>
        <dbReference type="ARBA" id="ARBA00022833"/>
    </source>
</evidence>
<evidence type="ECO:0000256" key="4">
    <source>
        <dbReference type="ARBA" id="ARBA00022771"/>
    </source>
</evidence>
<evidence type="ECO:0000313" key="12">
    <source>
        <dbReference type="Ensembl" id="ENSPMAP00000003986.1"/>
    </source>
</evidence>
<dbReference type="Pfam" id="PF00620">
    <property type="entry name" value="RhoGAP"/>
    <property type="match status" value="1"/>
</dbReference>
<keyword evidence="5" id="KW-0862">Zinc</keyword>
<keyword evidence="2" id="KW-0343">GTPase activation</keyword>
<feature type="domain" description="Rho-GAP" evidence="11">
    <location>
        <begin position="112"/>
        <end position="305"/>
    </location>
</feature>
<dbReference type="GO" id="GO:0007165">
    <property type="term" value="P:signal transduction"/>
    <property type="evidence" value="ECO:0007669"/>
    <property type="project" value="InterPro"/>
</dbReference>
<reference evidence="12" key="2">
    <citation type="submission" date="2025-09" db="UniProtKB">
        <authorList>
            <consortium name="Ensembl"/>
        </authorList>
    </citation>
    <scope>IDENTIFICATION</scope>
</reference>
<feature type="domain" description="Phorbol-ester/DAG-type" evidence="10">
    <location>
        <begin position="46"/>
        <end position="99"/>
    </location>
</feature>
<accession>S4RFK4</accession>
<dbReference type="SUPFAM" id="SSF57889">
    <property type="entry name" value="Cysteine-rich domain"/>
    <property type="match status" value="1"/>
</dbReference>
<dbReference type="FunFam" id="1.10.555.10:FF:000005">
    <property type="entry name" value="Chimaerin"/>
    <property type="match status" value="1"/>
</dbReference>
<evidence type="ECO:0000256" key="9">
    <source>
        <dbReference type="ARBA" id="ARBA00077047"/>
    </source>
</evidence>
<dbReference type="GO" id="GO:0008270">
    <property type="term" value="F:zinc ion binding"/>
    <property type="evidence" value="ECO:0007669"/>
    <property type="project" value="UniProtKB-KW"/>
</dbReference>
<evidence type="ECO:0000259" key="11">
    <source>
        <dbReference type="PROSITE" id="PS50238"/>
    </source>
</evidence>
<sequence>RRVQRPASLSLWQPLKIFACSQLGSLVRRAALLRDAPDHLHKYEKSHNFKVVHTFRGPHWCEYCANFMWGLIAQGVKCSALDCGLNVHKQCCRLVPTDCQPDPRRLPKVFGCDLTALVKAHRGRLPMVVEMCIGEIEARGLKSEGLYRVSGVSDLVEEVRTAFDKEGEKADISAKAYEDVNVITGALKLYFRELPTPLVTYQAYPHFVEAAKVSDPAERLEQLRRALQTLPPAHYDTLHCLMAHLHRRRVSQQEKHNLMSSENLSIVFGPTLMRPHEQDVLATLNGMRHQRLLVELLIRHVQELF</sequence>
<evidence type="ECO:0000256" key="7">
    <source>
        <dbReference type="ARBA" id="ARBA00073081"/>
    </source>
</evidence>
<dbReference type="AlphaFoldDB" id="S4RFK4"/>
<dbReference type="InterPro" id="IPR002219">
    <property type="entry name" value="PKC_DAG/PE"/>
</dbReference>
<dbReference type="FunFam" id="3.30.60.20:FF:000025">
    <property type="entry name" value="Chimaerin"/>
    <property type="match status" value="1"/>
</dbReference>
<organism evidence="12">
    <name type="scientific">Petromyzon marinus</name>
    <name type="common">Sea lamprey</name>
    <dbReference type="NCBI Taxonomy" id="7757"/>
    <lineage>
        <taxon>Eukaryota</taxon>
        <taxon>Metazoa</taxon>
        <taxon>Chordata</taxon>
        <taxon>Craniata</taxon>
        <taxon>Vertebrata</taxon>
        <taxon>Cyclostomata</taxon>
        <taxon>Hyperoartia</taxon>
        <taxon>Petromyzontiformes</taxon>
        <taxon>Petromyzontidae</taxon>
        <taxon>Petromyzon</taxon>
    </lineage>
</organism>
<dbReference type="InterPro" id="IPR008936">
    <property type="entry name" value="Rho_GTPase_activation_prot"/>
</dbReference>
<evidence type="ECO:0000256" key="2">
    <source>
        <dbReference type="ARBA" id="ARBA00022468"/>
    </source>
</evidence>
<dbReference type="InterPro" id="IPR046349">
    <property type="entry name" value="C1-like_sf"/>
</dbReference>
<proteinExistence type="predicted"/>
<evidence type="ECO:0000256" key="3">
    <source>
        <dbReference type="ARBA" id="ARBA00022723"/>
    </source>
</evidence>
<evidence type="ECO:0000256" key="8">
    <source>
        <dbReference type="ARBA" id="ARBA00076015"/>
    </source>
</evidence>
<keyword evidence="4" id="KW-0863">Zinc-finger</keyword>
<dbReference type="Ensembl" id="ENSPMAT00000004003.1">
    <property type="protein sequence ID" value="ENSPMAP00000003986.1"/>
    <property type="gene ID" value="ENSPMAG00000003650.1"/>
</dbReference>
<keyword evidence="3" id="KW-0479">Metal-binding</keyword>
<dbReference type="STRING" id="7757.ENSPMAP00000003986"/>
<dbReference type="HOGENOM" id="CLU_015883_0_1_1"/>
<evidence type="ECO:0000256" key="1">
    <source>
        <dbReference type="ARBA" id="ARBA00004170"/>
    </source>
</evidence>
<dbReference type="OMA" id="FENIARC"/>
<dbReference type="GO" id="GO:0016020">
    <property type="term" value="C:membrane"/>
    <property type="evidence" value="ECO:0007669"/>
    <property type="project" value="UniProtKB-SubCell"/>
</dbReference>
<reference evidence="12" key="1">
    <citation type="submission" date="2025-08" db="UniProtKB">
        <authorList>
            <consortium name="Ensembl"/>
        </authorList>
    </citation>
    <scope>IDENTIFICATION</scope>
</reference>
<comment type="subcellular location">
    <subcellularLocation>
        <location evidence="1">Membrane</location>
        <topology evidence="1">Peripheral membrane protein</topology>
    </subcellularLocation>
</comment>
<evidence type="ECO:0000256" key="6">
    <source>
        <dbReference type="ARBA" id="ARBA00023136"/>
    </source>
</evidence>
<keyword evidence="6" id="KW-0472">Membrane</keyword>
<dbReference type="PROSITE" id="PS50081">
    <property type="entry name" value="ZF_DAG_PE_2"/>
    <property type="match status" value="1"/>
</dbReference>
<dbReference type="SUPFAM" id="SSF48350">
    <property type="entry name" value="GTPase activation domain, GAP"/>
    <property type="match status" value="1"/>
</dbReference>